<organism evidence="1 2">
    <name type="scientific">Phocaeicola dorei</name>
    <dbReference type="NCBI Taxonomy" id="357276"/>
    <lineage>
        <taxon>Bacteria</taxon>
        <taxon>Pseudomonadati</taxon>
        <taxon>Bacteroidota</taxon>
        <taxon>Bacteroidia</taxon>
        <taxon>Bacteroidales</taxon>
        <taxon>Bacteroidaceae</taxon>
        <taxon>Phocaeicola</taxon>
    </lineage>
</organism>
<dbReference type="AlphaFoldDB" id="A0AAX2R4Y7"/>
<dbReference type="EMBL" id="SLTX01000001">
    <property type="protein sequence ID" value="TDB08249.1"/>
    <property type="molecule type" value="Genomic_DNA"/>
</dbReference>
<protein>
    <submittedName>
        <fullName evidence="1">Uncharacterized protein</fullName>
    </submittedName>
</protein>
<dbReference type="RefSeq" id="WP_134770314.1">
    <property type="nucleotide sequence ID" value="NZ_CP046427.1"/>
</dbReference>
<reference evidence="1 2" key="1">
    <citation type="journal article" date="2019" name="Nat. Microbiol.">
        <title>Genomic variation and strain-specific functional adaptation in the human gut microbiome during early life.</title>
        <authorList>
            <person name="Vatanen T."/>
            <person name="Plichta D.R."/>
            <person name="Somani J."/>
            <person name="Munch P.C."/>
            <person name="Arthur T.D."/>
            <person name="Hall A.B."/>
            <person name="Rudolf S."/>
            <person name="Oakeley E.J."/>
            <person name="Ke X."/>
            <person name="Young R.A."/>
            <person name="Haiser H.J."/>
            <person name="Kolde R."/>
            <person name="Yassour M."/>
            <person name="Luopajarvi K."/>
            <person name="Siljander H."/>
            <person name="Virtanen S.M."/>
            <person name="Ilonen J."/>
            <person name="Uibo R."/>
            <person name="Tillmann V."/>
            <person name="Mokurov S."/>
            <person name="Dorshakova N."/>
            <person name="Porter J.A."/>
            <person name="McHardy A.C."/>
            <person name="Lahdesmaki H."/>
            <person name="Vlamakis H."/>
            <person name="Huttenhower C."/>
            <person name="Knip M."/>
            <person name="Xavier R.J."/>
        </authorList>
    </citation>
    <scope>NUCLEOTIDE SEQUENCE [LARGE SCALE GENOMIC DNA]</scope>
    <source>
        <strain evidence="1 2">RJX1052</strain>
    </source>
</reference>
<evidence type="ECO:0000313" key="1">
    <source>
        <dbReference type="EMBL" id="TDB08249.1"/>
    </source>
</evidence>
<name>A0AAX2R4Y7_9BACT</name>
<sequence length="231" mass="26738">MELRHLILIDEQSQKDRLERISKSLERDGIQLIYEEINPNDCSIRQENGDLKFDKDTLKDKLKSIKFLSHLDVFATDYNLIDNELKGIDLIAMLYDLLPYYRNQVVMYSAQIKDVINDIITKRAIGFEQQVEMLRLLAQNEINYLSSEGEFEINFKKLIVKEPDMTIDARLADSLRAIDNEKFKCSIPGYSDKKISEIGELLLARGAKTIALKKSITDHIIANITAIQYYE</sequence>
<comment type="caution">
    <text evidence="1">The sequence shown here is derived from an EMBL/GenBank/DDBJ whole genome shotgun (WGS) entry which is preliminary data.</text>
</comment>
<gene>
    <name evidence="1" type="ORF">E1J06_13140</name>
</gene>
<dbReference type="Proteomes" id="UP000294834">
    <property type="component" value="Unassembled WGS sequence"/>
</dbReference>
<proteinExistence type="predicted"/>
<accession>A0AAX2R4Y7</accession>
<evidence type="ECO:0000313" key="2">
    <source>
        <dbReference type="Proteomes" id="UP000294834"/>
    </source>
</evidence>